<dbReference type="AlphaFoldDB" id="A0A8J8P1L0"/>
<reference evidence="1" key="1">
    <citation type="submission" date="2019-06" db="EMBL/GenBank/DDBJ databases">
        <authorList>
            <person name="Zheng W."/>
        </authorList>
    </citation>
    <scope>NUCLEOTIDE SEQUENCE</scope>
    <source>
        <strain evidence="1">QDHG01</strain>
    </source>
</reference>
<evidence type="ECO:0000313" key="2">
    <source>
        <dbReference type="Proteomes" id="UP000785679"/>
    </source>
</evidence>
<keyword evidence="2" id="KW-1185">Reference proteome</keyword>
<evidence type="ECO:0000313" key="1">
    <source>
        <dbReference type="EMBL" id="TNV83981.1"/>
    </source>
</evidence>
<sequence length="595" mass="67682">MTHKQGAETKLPNMISVTKEAAAPFTLGTTSNQLENSAAIKFGDLVHQLQDFGRATYSESVAIHTVNEVQGVSKCGAQVNSAHLPQLVSDNDERRNNNFEKRSKKEMAGLELEHTKEKARLIQLRMKEHLDQTYCNLFACNGLTESRCPLTLSAFKTFCKQAPVQLVEGLYNVMLRLQQERSIHCKEAAYDYSCFKKEQRIIRKEVFTELFHLLYFGSSIDSVSLCFDILNSGDCSDFDDLLFMDGLRLALENAIIYLKGHAEQSHNYNQIGTEIGIHRLINSRVNPQSKQALNEKNKIESLLTEINDSNEISTVVQILLKDLDMRSNANFVKKAEFIRFGSTLSALIMRQLLLELPFSSHLILLSKQTLEHLMVPKSQQEDQVNHYIGGQEYKGDVCGKDLSAYGQLLCRIEGNKLNAPSKTEEIVVFAQNQLQYQQFDTNVKEEAKQSVIPSQNQQIFQSADGLLKYSINLDERQKLQEVSSITQNIISHKNPFAPKKQDATHKVLEENLMTNGLIYRKCKNYPTATGGVRQMLNEARQQISNKSFKQIMNQQQIIKLNTEGLKASYSNLRSKCKHHKLHKIKRIAKEVFLFL</sequence>
<gene>
    <name evidence="1" type="ORF">FGO68_gene5975</name>
</gene>
<dbReference type="Proteomes" id="UP000785679">
    <property type="component" value="Unassembled WGS sequence"/>
</dbReference>
<organism evidence="1 2">
    <name type="scientific">Halteria grandinella</name>
    <dbReference type="NCBI Taxonomy" id="5974"/>
    <lineage>
        <taxon>Eukaryota</taxon>
        <taxon>Sar</taxon>
        <taxon>Alveolata</taxon>
        <taxon>Ciliophora</taxon>
        <taxon>Intramacronucleata</taxon>
        <taxon>Spirotrichea</taxon>
        <taxon>Stichotrichia</taxon>
        <taxon>Sporadotrichida</taxon>
        <taxon>Halteriidae</taxon>
        <taxon>Halteria</taxon>
    </lineage>
</organism>
<protein>
    <submittedName>
        <fullName evidence="1">Uncharacterized protein</fullName>
    </submittedName>
</protein>
<name>A0A8J8P1L0_HALGN</name>
<proteinExistence type="predicted"/>
<dbReference type="EMBL" id="RRYP01003251">
    <property type="protein sequence ID" value="TNV83981.1"/>
    <property type="molecule type" value="Genomic_DNA"/>
</dbReference>
<accession>A0A8J8P1L0</accession>
<comment type="caution">
    <text evidence="1">The sequence shown here is derived from an EMBL/GenBank/DDBJ whole genome shotgun (WGS) entry which is preliminary data.</text>
</comment>